<keyword evidence="3 4" id="KW-0546">Nucleotide metabolism</keyword>
<dbReference type="GO" id="GO:0047429">
    <property type="term" value="F:nucleoside triphosphate diphosphatase activity"/>
    <property type="evidence" value="ECO:0007669"/>
    <property type="project" value="UniProtKB-EC"/>
</dbReference>
<protein>
    <recommendedName>
        <fullName evidence="4">Nucleoside triphosphate pyrophosphatase</fullName>
        <ecNumber evidence="4">3.6.1.9</ecNumber>
    </recommendedName>
    <alternativeName>
        <fullName evidence="4">Nucleotide pyrophosphatase</fullName>
        <shortName evidence="4">Nucleotide PPase</shortName>
    </alternativeName>
</protein>
<proteinExistence type="inferred from homology"/>
<dbReference type="NCBIfam" id="NF003141">
    <property type="entry name" value="PRK04056.1"/>
    <property type="match status" value="1"/>
</dbReference>
<evidence type="ECO:0000256" key="1">
    <source>
        <dbReference type="ARBA" id="ARBA00001968"/>
    </source>
</evidence>
<dbReference type="EMBL" id="CP021416">
    <property type="protein sequence ID" value="ARU49290.1"/>
    <property type="molecule type" value="Genomic_DNA"/>
</dbReference>
<keyword evidence="6" id="KW-1185">Reference proteome</keyword>
<dbReference type="PANTHER" id="PTHR43213">
    <property type="entry name" value="BIFUNCTIONAL DTTP/UTP PYROPHOSPHATASE/METHYLTRANSFERASE PROTEIN-RELATED"/>
    <property type="match status" value="1"/>
</dbReference>
<dbReference type="EC" id="3.6.1.9" evidence="4"/>
<accession>A0A1Y0HMX0</accession>
<comment type="catalytic activity">
    <reaction evidence="4">
        <text>a ribonucleoside 5'-triphosphate + H2O = a ribonucleoside 5'-phosphate + diphosphate + H(+)</text>
        <dbReference type="Rhea" id="RHEA:23996"/>
        <dbReference type="ChEBI" id="CHEBI:15377"/>
        <dbReference type="ChEBI" id="CHEBI:15378"/>
        <dbReference type="ChEBI" id="CHEBI:33019"/>
        <dbReference type="ChEBI" id="CHEBI:58043"/>
        <dbReference type="ChEBI" id="CHEBI:61557"/>
        <dbReference type="EC" id="3.6.1.9"/>
    </reaction>
</comment>
<sequence>MQTIVLGSSSITRAELLNKFEVPFIQRDAGFDEESLRISDPAHFVYHATKGKMQSYLEKYDLEMPVLCADTVVTANGQILRKAKDRADAKRILEAQSGNTVSILSCMIYKSKTIELIDLSTTDYLFLPFDTKALHDYLQSDEWQGKAGACMVEGFCKSYIKEVVGLESTAMGLSVEKLLPFLTF</sequence>
<comment type="catalytic activity">
    <reaction evidence="4">
        <text>a 2'-deoxyribonucleoside 5'-triphosphate + H2O = a 2'-deoxyribonucleoside 5'-phosphate + diphosphate + H(+)</text>
        <dbReference type="Rhea" id="RHEA:44644"/>
        <dbReference type="ChEBI" id="CHEBI:15377"/>
        <dbReference type="ChEBI" id="CHEBI:15378"/>
        <dbReference type="ChEBI" id="CHEBI:33019"/>
        <dbReference type="ChEBI" id="CHEBI:61560"/>
        <dbReference type="ChEBI" id="CHEBI:65317"/>
        <dbReference type="EC" id="3.6.1.9"/>
    </reaction>
</comment>
<dbReference type="RefSeq" id="WP_087439068.1">
    <property type="nucleotide sequence ID" value="NZ_CP021416.1"/>
</dbReference>
<dbReference type="InterPro" id="IPR029001">
    <property type="entry name" value="ITPase-like_fam"/>
</dbReference>
<dbReference type="GO" id="GO:0005737">
    <property type="term" value="C:cytoplasm"/>
    <property type="evidence" value="ECO:0007669"/>
    <property type="project" value="UniProtKB-SubCell"/>
</dbReference>
<dbReference type="Proteomes" id="UP000196005">
    <property type="component" value="Chromosome"/>
</dbReference>
<gene>
    <name evidence="5" type="ORF">Sdiek1_2131</name>
</gene>
<feature type="active site" description="Proton acceptor" evidence="4">
    <location>
        <position position="70"/>
    </location>
</feature>
<evidence type="ECO:0000256" key="3">
    <source>
        <dbReference type="ARBA" id="ARBA00023080"/>
    </source>
</evidence>
<evidence type="ECO:0000313" key="5">
    <source>
        <dbReference type="EMBL" id="ARU49290.1"/>
    </source>
</evidence>
<evidence type="ECO:0000256" key="2">
    <source>
        <dbReference type="ARBA" id="ARBA00022801"/>
    </source>
</evidence>
<evidence type="ECO:0000313" key="6">
    <source>
        <dbReference type="Proteomes" id="UP000196005"/>
    </source>
</evidence>
<name>A0A1Y0HMX0_9BACT</name>
<dbReference type="KEGG" id="suls:Sdiek1_2131"/>
<evidence type="ECO:0000256" key="4">
    <source>
        <dbReference type="HAMAP-Rule" id="MF_00528"/>
    </source>
</evidence>
<dbReference type="OrthoDB" id="5339137at2"/>
<dbReference type="AlphaFoldDB" id="A0A1Y0HMX0"/>
<reference evidence="6" key="1">
    <citation type="submission" date="2017-05" db="EMBL/GenBank/DDBJ databases">
        <title>Dechlorination kinetics govern the competition between two new strains of the genus Sulfurospirillum.</title>
        <authorList>
            <person name="Buttet G.F."/>
            <person name="Murray A.M."/>
            <person name="Goris T."/>
            <person name="Burion M."/>
            <person name="Lin B."/>
            <person name="Rolle M."/>
            <person name="Maillard J."/>
        </authorList>
    </citation>
    <scope>NUCLEOTIDE SEQUENCE [LARGE SCALE GENOMIC DNA]</scope>
    <source>
        <strain evidence="6">SL2-1</strain>
    </source>
</reference>
<dbReference type="NCBIfam" id="TIGR00172">
    <property type="entry name" value="maf"/>
    <property type="match status" value="1"/>
</dbReference>
<comment type="caution">
    <text evidence="4">Lacks conserved residue(s) required for the propagation of feature annotation.</text>
</comment>
<dbReference type="HAMAP" id="MF_00528">
    <property type="entry name" value="Maf"/>
    <property type="match status" value="1"/>
</dbReference>
<dbReference type="GO" id="GO:0009117">
    <property type="term" value="P:nucleotide metabolic process"/>
    <property type="evidence" value="ECO:0007669"/>
    <property type="project" value="UniProtKB-KW"/>
</dbReference>
<comment type="subcellular location">
    <subcellularLocation>
        <location evidence="4">Cytoplasm</location>
    </subcellularLocation>
</comment>
<dbReference type="PANTHER" id="PTHR43213:SF5">
    <property type="entry name" value="BIFUNCTIONAL DTTP_UTP PYROPHOSPHATASE_METHYLTRANSFERASE PROTEIN-RELATED"/>
    <property type="match status" value="1"/>
</dbReference>
<comment type="cofactor">
    <cofactor evidence="1 4">
        <name>a divalent metal cation</name>
        <dbReference type="ChEBI" id="CHEBI:60240"/>
    </cofactor>
</comment>
<dbReference type="Pfam" id="PF02545">
    <property type="entry name" value="Maf"/>
    <property type="match status" value="1"/>
</dbReference>
<dbReference type="Gene3D" id="3.90.950.10">
    <property type="match status" value="1"/>
</dbReference>
<dbReference type="PIRSF" id="PIRSF006305">
    <property type="entry name" value="Maf"/>
    <property type="match status" value="1"/>
</dbReference>
<comment type="similarity">
    <text evidence="4">Belongs to the Maf family.</text>
</comment>
<comment type="function">
    <text evidence="4">Nucleoside triphosphate pyrophosphatase. May have a dual role in cell division arrest and in preventing the incorporation of modified nucleotides into cellular nucleic acids.</text>
</comment>
<organism evidence="5 6">
    <name type="scientific">Sulfurospirillum diekertiae</name>
    <dbReference type="NCBI Taxonomy" id="1854492"/>
    <lineage>
        <taxon>Bacteria</taxon>
        <taxon>Pseudomonadati</taxon>
        <taxon>Campylobacterota</taxon>
        <taxon>Epsilonproteobacteria</taxon>
        <taxon>Campylobacterales</taxon>
        <taxon>Sulfurospirillaceae</taxon>
        <taxon>Sulfurospirillum</taxon>
    </lineage>
</organism>
<dbReference type="SUPFAM" id="SSF52972">
    <property type="entry name" value="ITPase-like"/>
    <property type="match status" value="1"/>
</dbReference>
<keyword evidence="2 4" id="KW-0378">Hydrolase</keyword>
<keyword evidence="4" id="KW-0963">Cytoplasm</keyword>
<dbReference type="InterPro" id="IPR003697">
    <property type="entry name" value="Maf-like"/>
</dbReference>